<dbReference type="EMBL" id="VJMJ01000119">
    <property type="protein sequence ID" value="KAF0733699.1"/>
    <property type="molecule type" value="Genomic_DNA"/>
</dbReference>
<dbReference type="AlphaFoldDB" id="A0A6G0X1L7"/>
<evidence type="ECO:0000313" key="1">
    <source>
        <dbReference type="EMBL" id="KAF0733699.1"/>
    </source>
</evidence>
<keyword evidence="2" id="KW-1185">Reference proteome</keyword>
<dbReference type="PANTHER" id="PTHR31827:SF1">
    <property type="entry name" value="EMB|CAB89363.1"/>
    <property type="match status" value="1"/>
</dbReference>
<reference evidence="1 2" key="1">
    <citation type="submission" date="2019-07" db="EMBL/GenBank/DDBJ databases">
        <title>Genomics analysis of Aphanomyces spp. identifies a new class of oomycete effector associated with host adaptation.</title>
        <authorList>
            <person name="Gaulin E."/>
        </authorList>
    </citation>
    <scope>NUCLEOTIDE SEQUENCE [LARGE SCALE GENOMIC DNA]</scope>
    <source>
        <strain evidence="1 2">ATCC 201684</strain>
    </source>
</reference>
<dbReference type="PANTHER" id="PTHR31827">
    <property type="entry name" value="EMB|CAB89363.1"/>
    <property type="match status" value="1"/>
</dbReference>
<comment type="caution">
    <text evidence="1">The sequence shown here is derived from an EMBL/GenBank/DDBJ whole genome shotgun (WGS) entry which is preliminary data.</text>
</comment>
<name>A0A6G0X1L7_9STRA</name>
<protein>
    <submittedName>
        <fullName evidence="1">Uncharacterized protein</fullName>
    </submittedName>
</protein>
<gene>
    <name evidence="1" type="ORF">Ae201684_009271</name>
</gene>
<proteinExistence type="predicted"/>
<accession>A0A6G0X1L7</accession>
<dbReference type="VEuPathDB" id="FungiDB:AeMF1_002800"/>
<evidence type="ECO:0000313" key="2">
    <source>
        <dbReference type="Proteomes" id="UP000481153"/>
    </source>
</evidence>
<dbReference type="Proteomes" id="UP000481153">
    <property type="component" value="Unassembled WGS sequence"/>
</dbReference>
<organism evidence="1 2">
    <name type="scientific">Aphanomyces euteiches</name>
    <dbReference type="NCBI Taxonomy" id="100861"/>
    <lineage>
        <taxon>Eukaryota</taxon>
        <taxon>Sar</taxon>
        <taxon>Stramenopiles</taxon>
        <taxon>Oomycota</taxon>
        <taxon>Saprolegniomycetes</taxon>
        <taxon>Saprolegniales</taxon>
        <taxon>Verrucalvaceae</taxon>
        <taxon>Aphanomyces</taxon>
    </lineage>
</organism>
<sequence>MSYTCQFNACKKLVVPGTLKCTAHRRKGQCAFDGCHNQVYKMGVCVRHGARSTPCSIEGCYQNVRVSGLCNHHATILPATNCAHPGCMAKARGSATCKRHQRDRMNVSSPSRRRRHTAAARDRSRTIATAKYNNEDELTPIAVLDDKPLPATFLEEFQDMLAEMLWQTMTFDVPSDNVAVDEGSML</sequence>